<dbReference type="InterPro" id="IPR036291">
    <property type="entry name" value="NAD(P)-bd_dom_sf"/>
</dbReference>
<keyword evidence="3" id="KW-1185">Reference proteome</keyword>
<feature type="transmembrane region" description="Helical" evidence="1">
    <location>
        <begin position="381"/>
        <end position="399"/>
    </location>
</feature>
<evidence type="ECO:0000256" key="1">
    <source>
        <dbReference type="SAM" id="Phobius"/>
    </source>
</evidence>
<proteinExistence type="predicted"/>
<keyword evidence="1" id="KW-0812">Transmembrane</keyword>
<dbReference type="RefSeq" id="WP_183770195.1">
    <property type="nucleotide sequence ID" value="NZ_JACHFW010000001.1"/>
</dbReference>
<feature type="transmembrane region" description="Helical" evidence="1">
    <location>
        <begin position="301"/>
        <end position="321"/>
    </location>
</feature>
<name>A0A7W8M467_9FIRM</name>
<dbReference type="Gene3D" id="3.40.50.720">
    <property type="entry name" value="NAD(P)-binding Rossmann-like Domain"/>
    <property type="match status" value="1"/>
</dbReference>
<comment type="caution">
    <text evidence="2">The sequence shown here is derived from an EMBL/GenBank/DDBJ whole genome shotgun (WGS) entry which is preliminary data.</text>
</comment>
<evidence type="ECO:0000313" key="3">
    <source>
        <dbReference type="Proteomes" id="UP000543642"/>
    </source>
</evidence>
<organism evidence="2 3">
    <name type="scientific">Catenibacillus scindens</name>
    <dbReference type="NCBI Taxonomy" id="673271"/>
    <lineage>
        <taxon>Bacteria</taxon>
        <taxon>Bacillati</taxon>
        <taxon>Bacillota</taxon>
        <taxon>Clostridia</taxon>
        <taxon>Lachnospirales</taxon>
        <taxon>Lachnospiraceae</taxon>
        <taxon>Catenibacillus</taxon>
    </lineage>
</organism>
<reference evidence="2 3" key="1">
    <citation type="submission" date="2020-08" db="EMBL/GenBank/DDBJ databases">
        <title>Genomic Encyclopedia of Type Strains, Phase IV (KMG-IV): sequencing the most valuable type-strain genomes for metagenomic binning, comparative biology and taxonomic classification.</title>
        <authorList>
            <person name="Goeker M."/>
        </authorList>
    </citation>
    <scope>NUCLEOTIDE SEQUENCE [LARGE SCALE GENOMIC DNA]</scope>
    <source>
        <strain evidence="2 3">DSM 106146</strain>
    </source>
</reference>
<dbReference type="GO" id="GO:0003978">
    <property type="term" value="F:UDP-glucose 4-epimerase activity"/>
    <property type="evidence" value="ECO:0007669"/>
    <property type="project" value="UniProtKB-EC"/>
</dbReference>
<keyword evidence="2" id="KW-0413">Isomerase</keyword>
<dbReference type="AlphaFoldDB" id="A0A7W8M467"/>
<dbReference type="EMBL" id="JACHFW010000001">
    <property type="protein sequence ID" value="MBB5262976.1"/>
    <property type="molecule type" value="Genomic_DNA"/>
</dbReference>
<dbReference type="SUPFAM" id="SSF51735">
    <property type="entry name" value="NAD(P)-binding Rossmann-fold domains"/>
    <property type="match status" value="1"/>
</dbReference>
<dbReference type="Proteomes" id="UP000543642">
    <property type="component" value="Unassembled WGS sequence"/>
</dbReference>
<protein>
    <submittedName>
        <fullName evidence="2">UDP-glucose 4-epimerase</fullName>
        <ecNumber evidence="2">5.1.3.2</ecNumber>
    </submittedName>
</protein>
<gene>
    <name evidence="2" type="ORF">HNP82_000070</name>
</gene>
<dbReference type="EC" id="5.1.3.2" evidence="2"/>
<feature type="transmembrane region" description="Helical" evidence="1">
    <location>
        <begin position="333"/>
        <end position="366"/>
    </location>
</feature>
<sequence length="703" mass="81280">MEILLTGNIGYLTERFILNTFPDCHVFIDGECGVKESKHISCLKGTKDMEKGELLEICDVDYVIYFSQFLTFHGRQTGELEQLRQILLYCQKRRCSFIYLTGPEGGVPSTTGKTIMASAGESLCRYYADLGAFHMKIVRIPYLYSAICPEDYLFHIFESARKEQKVHMEEAADGPACFLSMDDLCELLYRILDSWDEYHENEILNVPDVFSITLGQVGQSLKERIPGLEVDYGETWDGREENGLQPSAPDDKILRYRYGWFPKISLLTELSQLWEEYCRTMEKPERFWDKLKKCMKRAAKVWKVLETVGAFILMLILNVLLNNQVQFRFIDVRLLYVVIIGTIHGMNMGILAAALASVSLIFAYIGQGTNWLTLFYEPSNWLPFILYFTVGAICGYIQMKNRNDVGFVKKENQLLHDKFYFMQTLYQDTYRENHDLKRQILGSRDSFGKIYDITRKLDLVRPQEIFMQTIHILEDVLENHSIMIYTIGKNPNFARLGAASREILDGIPRSLDMKNYSMILSQIDPGNMWVNTRLDQELPMYVVGLHREQRLMLMIAIQRAQYTQMTLAYQNMIKILCGLVETALLRALDYQRSLYEQQHVGNTIFMKEEYFLAQLSLYHSMREEKMADYTLLRVDRGNMSLEEAEDILSVKIRETDTAGLSKDQQIYLILHQTTADGARHVCTRLEASGLKCTIVSGSEEGML</sequence>
<accession>A0A7W8M467</accession>
<evidence type="ECO:0000313" key="2">
    <source>
        <dbReference type="EMBL" id="MBB5262976.1"/>
    </source>
</evidence>
<keyword evidence="1" id="KW-1133">Transmembrane helix</keyword>
<keyword evidence="1" id="KW-0472">Membrane</keyword>